<dbReference type="PATRIC" id="fig|1705565.3.peg.2879"/>
<dbReference type="Gene3D" id="6.10.340.10">
    <property type="match status" value="1"/>
</dbReference>
<dbReference type="SUPFAM" id="SSF55874">
    <property type="entry name" value="ATPase domain of HSP90 chaperone/DNA topoisomerase II/histidine kinase"/>
    <property type="match status" value="1"/>
</dbReference>
<keyword evidence="3" id="KW-0597">Phosphoprotein</keyword>
<keyword evidence="2" id="KW-1003">Cell membrane</keyword>
<dbReference type="InterPro" id="IPR050640">
    <property type="entry name" value="Bact_2-comp_sensor_kinase"/>
</dbReference>
<evidence type="ECO:0000256" key="2">
    <source>
        <dbReference type="ARBA" id="ARBA00022475"/>
    </source>
</evidence>
<dbReference type="PANTHER" id="PTHR34220">
    <property type="entry name" value="SENSOR HISTIDINE KINASE YPDA"/>
    <property type="match status" value="1"/>
</dbReference>
<keyword evidence="5 9" id="KW-0812">Transmembrane</keyword>
<evidence type="ECO:0000256" key="9">
    <source>
        <dbReference type="SAM" id="Phobius"/>
    </source>
</evidence>
<comment type="caution">
    <text evidence="11">The sequence shown here is derived from an EMBL/GenBank/DDBJ whole genome shotgun (WGS) entry which is preliminary data.</text>
</comment>
<evidence type="ECO:0000313" key="12">
    <source>
        <dbReference type="Proteomes" id="UP000036932"/>
    </source>
</evidence>
<evidence type="ECO:0000256" key="4">
    <source>
        <dbReference type="ARBA" id="ARBA00022679"/>
    </source>
</evidence>
<evidence type="ECO:0000256" key="7">
    <source>
        <dbReference type="ARBA" id="ARBA00022989"/>
    </source>
</evidence>
<dbReference type="Pfam" id="PF00672">
    <property type="entry name" value="HAMP"/>
    <property type="match status" value="1"/>
</dbReference>
<dbReference type="InterPro" id="IPR033479">
    <property type="entry name" value="dCache_1"/>
</dbReference>
<sequence>MSIRNKVLLGYVTLIIIPIIVIGVVGSVMLQTVLQKKYTEQSQLVNSSVSRNIATIFKDATASSDQSMLNSRVQDFLNTFPEERDIAVVPSILNQTFLMYGPLDTVTLYTLDGAAFSRSKSDAYPISMDELEQSGIGSEINSRRGISKWLAPYEHGEITRSSRFFTQLRVINDLNRQEPIGYVSLQYDFKELNNLFSFYSNQMDIPNHFLLVNSEGLIVYDNQELLEGSNIYESMTGRFDIGREIRGTPLEFAGTESLLTVQPLEMKDLGIEHLSLVTVIPMEYVTGETGSIIRLVGLVITIILLLSLFFNIAFVNRYIRFIIRMMNTMKLIEIGDLSARVKLDNRDETGSLARSLNRLAERVGVLIEEVKQEQSRKNKAELMLLQAQIKPHFIMNTLESINALNMRGEKEKVSQMVYRLGENLHLSFQEQVEITLEQEIGYLLNYFEIQKVRFGHLFDYEVQMPPELGQYSILKFTLQPLVENSIQHGLEDIEHRGYITVRIEEHGACLRIWVEDNGTGISNATLQSFHFRKSATEHNGLKQPDTLRGGVGVMNVADRLRLHYGKGYGMFICSLEGQGTVIQCLIPKRRGDLL</sequence>
<keyword evidence="7 9" id="KW-1133">Transmembrane helix</keyword>
<feature type="domain" description="HAMP" evidence="10">
    <location>
        <begin position="316"/>
        <end position="368"/>
    </location>
</feature>
<dbReference type="SUPFAM" id="SSF158472">
    <property type="entry name" value="HAMP domain-like"/>
    <property type="match status" value="1"/>
</dbReference>
<evidence type="ECO:0000256" key="3">
    <source>
        <dbReference type="ARBA" id="ARBA00022553"/>
    </source>
</evidence>
<protein>
    <recommendedName>
        <fullName evidence="10">HAMP domain-containing protein</fullName>
    </recommendedName>
</protein>
<gene>
    <name evidence="11" type="ORF">AM231_04955</name>
</gene>
<keyword evidence="12" id="KW-1185">Reference proteome</keyword>
<evidence type="ECO:0000256" key="1">
    <source>
        <dbReference type="ARBA" id="ARBA00004651"/>
    </source>
</evidence>
<dbReference type="OrthoDB" id="9776552at2"/>
<dbReference type="CDD" id="cd06225">
    <property type="entry name" value="HAMP"/>
    <property type="match status" value="1"/>
</dbReference>
<dbReference type="Proteomes" id="UP000036932">
    <property type="component" value="Unassembled WGS sequence"/>
</dbReference>
<comment type="subcellular location">
    <subcellularLocation>
        <location evidence="1">Cell membrane</location>
        <topology evidence="1">Multi-pass membrane protein</topology>
    </subcellularLocation>
</comment>
<keyword evidence="6" id="KW-0418">Kinase</keyword>
<feature type="transmembrane region" description="Helical" evidence="9">
    <location>
        <begin position="295"/>
        <end position="319"/>
    </location>
</feature>
<dbReference type="AlphaFoldDB" id="A0A0M1P3C9"/>
<organism evidence="11 12">
    <name type="scientific">Paenibacillus solani</name>
    <dbReference type="NCBI Taxonomy" id="1705565"/>
    <lineage>
        <taxon>Bacteria</taxon>
        <taxon>Bacillati</taxon>
        <taxon>Bacillota</taxon>
        <taxon>Bacilli</taxon>
        <taxon>Bacillales</taxon>
        <taxon>Paenibacillaceae</taxon>
        <taxon>Paenibacillus</taxon>
    </lineage>
</organism>
<evidence type="ECO:0000256" key="8">
    <source>
        <dbReference type="ARBA" id="ARBA00023136"/>
    </source>
</evidence>
<dbReference type="PANTHER" id="PTHR34220:SF7">
    <property type="entry name" value="SENSOR HISTIDINE KINASE YPDA"/>
    <property type="match status" value="1"/>
</dbReference>
<dbReference type="InterPro" id="IPR010559">
    <property type="entry name" value="Sig_transdc_His_kin_internal"/>
</dbReference>
<name>A0A0M1P3C9_9BACL</name>
<dbReference type="Pfam" id="PF06580">
    <property type="entry name" value="His_kinase"/>
    <property type="match status" value="1"/>
</dbReference>
<dbReference type="GO" id="GO:0005886">
    <property type="term" value="C:plasma membrane"/>
    <property type="evidence" value="ECO:0007669"/>
    <property type="project" value="UniProtKB-SubCell"/>
</dbReference>
<feature type="transmembrane region" description="Helical" evidence="9">
    <location>
        <begin position="7"/>
        <end position="30"/>
    </location>
</feature>
<evidence type="ECO:0000256" key="6">
    <source>
        <dbReference type="ARBA" id="ARBA00022777"/>
    </source>
</evidence>
<dbReference type="Pfam" id="PF02743">
    <property type="entry name" value="dCache_1"/>
    <property type="match status" value="1"/>
</dbReference>
<dbReference type="PROSITE" id="PS50885">
    <property type="entry name" value="HAMP"/>
    <property type="match status" value="1"/>
</dbReference>
<keyword evidence="4" id="KW-0808">Transferase</keyword>
<dbReference type="InterPro" id="IPR003594">
    <property type="entry name" value="HATPase_dom"/>
</dbReference>
<reference evidence="12" key="1">
    <citation type="submission" date="2015-08" db="EMBL/GenBank/DDBJ databases">
        <title>Genome sequencing project for genomic taxonomy and phylogenomics of Bacillus-like bacteria.</title>
        <authorList>
            <person name="Liu B."/>
            <person name="Wang J."/>
            <person name="Zhu Y."/>
            <person name="Liu G."/>
            <person name="Chen Q."/>
            <person name="Chen Z."/>
            <person name="Lan J."/>
            <person name="Che J."/>
            <person name="Ge C."/>
            <person name="Shi H."/>
            <person name="Pan Z."/>
            <person name="Liu X."/>
        </authorList>
    </citation>
    <scope>NUCLEOTIDE SEQUENCE [LARGE SCALE GENOMIC DNA]</scope>
    <source>
        <strain evidence="12">FJAT-22460</strain>
    </source>
</reference>
<dbReference type="GO" id="GO:0000155">
    <property type="term" value="F:phosphorelay sensor kinase activity"/>
    <property type="evidence" value="ECO:0007669"/>
    <property type="project" value="InterPro"/>
</dbReference>
<dbReference type="SMART" id="SM00304">
    <property type="entry name" value="HAMP"/>
    <property type="match status" value="1"/>
</dbReference>
<evidence type="ECO:0000313" key="11">
    <source>
        <dbReference type="EMBL" id="KOR88564.1"/>
    </source>
</evidence>
<dbReference type="RefSeq" id="WP_054401548.1">
    <property type="nucleotide sequence ID" value="NZ_LIUT01000001.1"/>
</dbReference>
<dbReference type="InterPro" id="IPR003660">
    <property type="entry name" value="HAMP_dom"/>
</dbReference>
<evidence type="ECO:0000256" key="5">
    <source>
        <dbReference type="ARBA" id="ARBA00022692"/>
    </source>
</evidence>
<accession>A0A0M1P3C9</accession>
<proteinExistence type="predicted"/>
<dbReference type="Gene3D" id="3.30.565.10">
    <property type="entry name" value="Histidine kinase-like ATPase, C-terminal domain"/>
    <property type="match status" value="1"/>
</dbReference>
<dbReference type="InterPro" id="IPR036890">
    <property type="entry name" value="HATPase_C_sf"/>
</dbReference>
<evidence type="ECO:0000259" key="10">
    <source>
        <dbReference type="PROSITE" id="PS50885"/>
    </source>
</evidence>
<keyword evidence="8 9" id="KW-0472">Membrane</keyword>
<dbReference type="Pfam" id="PF02518">
    <property type="entry name" value="HATPase_c"/>
    <property type="match status" value="1"/>
</dbReference>
<dbReference type="EMBL" id="LIUT01000001">
    <property type="protein sequence ID" value="KOR88564.1"/>
    <property type="molecule type" value="Genomic_DNA"/>
</dbReference>